<evidence type="ECO:0000313" key="6">
    <source>
        <dbReference type="Proteomes" id="UP000199614"/>
    </source>
</evidence>
<gene>
    <name evidence="5" type="ORF">SAMN05216207_102167</name>
</gene>
<dbReference type="EMBL" id="FOUY01000021">
    <property type="protein sequence ID" value="SFN78639.1"/>
    <property type="molecule type" value="Genomic_DNA"/>
</dbReference>
<sequence length="450" mass="49830">MTHDVIVIGAGVSGLVTACLLAERGKRVLLLERRADLGGRAREFVHRGHRIGLGSHLVEDPGDSLTRVCEQIGHELVHSPQSDSMPFWTNGSGWAPIQEQYAGTSKAALKRCITALAETSYEELENWNHASLREWMAQHTSDEGVYTVWEAISVLEQITLRPHEHSASENLYTRKLHYGSRRTAGYSFWPMGGWDALWHAMAGRFRALGGELRTSAAVSRVRVEAGAVRGVRLRDGEEADAPQVVVSAPVWDLLRLFDDGALPWEFAERVRMLARNRNRACWIGYWIAAPEPVVAASEREMASFLSTPRCGLPGFTLNFTGYDADVSPPGEYLTCVGASFDATEHYGDRAWLDRKFAELRADIEEMMPASRRALWWKPHVVNNYGVITKPGLVGPVRPDTRVRGVEGLWLTGDTVRARGIGIDKAARAGITTAEAVLGDRLPAFAGTMRY</sequence>
<feature type="domain" description="Amine oxidase" evidence="4">
    <location>
        <begin position="12"/>
        <end position="270"/>
    </location>
</feature>
<keyword evidence="6" id="KW-1185">Reference proteome</keyword>
<evidence type="ECO:0000313" key="5">
    <source>
        <dbReference type="EMBL" id="SFN78639.1"/>
    </source>
</evidence>
<name>A0A1I5BV10_PSUAM</name>
<dbReference type="InterPro" id="IPR001613">
    <property type="entry name" value="Flavin_amine_oxidase"/>
</dbReference>
<accession>A0A1I5BV10</accession>
<dbReference type="AlphaFoldDB" id="A0A1I5BV10"/>
<dbReference type="SUPFAM" id="SSF51905">
    <property type="entry name" value="FAD/NAD(P)-binding domain"/>
    <property type="match status" value="1"/>
</dbReference>
<keyword evidence="2" id="KW-0560">Oxidoreductase</keyword>
<dbReference type="InterPro" id="IPR036188">
    <property type="entry name" value="FAD/NAD-bd_sf"/>
</dbReference>
<dbReference type="STRING" id="260086.SAMN05216207_102167"/>
<comment type="cofactor">
    <cofactor evidence="1">
        <name>FAD</name>
        <dbReference type="ChEBI" id="CHEBI:57692"/>
    </cofactor>
</comment>
<evidence type="ECO:0000256" key="3">
    <source>
        <dbReference type="PIRSR" id="PIRSR601613-1"/>
    </source>
</evidence>
<dbReference type="Pfam" id="PF01593">
    <property type="entry name" value="Amino_oxidase"/>
    <property type="match status" value="1"/>
</dbReference>
<dbReference type="PRINTS" id="PR00757">
    <property type="entry name" value="AMINEOXDASEF"/>
</dbReference>
<feature type="binding site" evidence="3">
    <location>
        <position position="13"/>
    </location>
    <ligand>
        <name>FAD</name>
        <dbReference type="ChEBI" id="CHEBI:57692"/>
    </ligand>
</feature>
<dbReference type="Proteomes" id="UP000199614">
    <property type="component" value="Unassembled WGS sequence"/>
</dbReference>
<evidence type="ECO:0000256" key="2">
    <source>
        <dbReference type="ARBA" id="ARBA00023002"/>
    </source>
</evidence>
<dbReference type="InterPro" id="IPR002937">
    <property type="entry name" value="Amino_oxidase"/>
</dbReference>
<dbReference type="RefSeq" id="WP_093346764.1">
    <property type="nucleotide sequence ID" value="NZ_FOUY01000021.1"/>
</dbReference>
<dbReference type="Gene3D" id="3.90.660.50">
    <property type="match status" value="1"/>
</dbReference>
<dbReference type="OrthoDB" id="9790219at2"/>
<evidence type="ECO:0000256" key="1">
    <source>
        <dbReference type="ARBA" id="ARBA00001974"/>
    </source>
</evidence>
<dbReference type="GO" id="GO:0016491">
    <property type="term" value="F:oxidoreductase activity"/>
    <property type="evidence" value="ECO:0007669"/>
    <property type="project" value="UniProtKB-KW"/>
</dbReference>
<evidence type="ECO:0000259" key="4">
    <source>
        <dbReference type="Pfam" id="PF01593"/>
    </source>
</evidence>
<dbReference type="Gene3D" id="3.50.50.60">
    <property type="entry name" value="FAD/NAD(P)-binding domain"/>
    <property type="match status" value="1"/>
</dbReference>
<dbReference type="PANTHER" id="PTHR43734">
    <property type="entry name" value="PHYTOENE DESATURASE"/>
    <property type="match status" value="1"/>
</dbReference>
<organism evidence="5 6">
    <name type="scientific">Pseudonocardia ammonioxydans</name>
    <dbReference type="NCBI Taxonomy" id="260086"/>
    <lineage>
        <taxon>Bacteria</taxon>
        <taxon>Bacillati</taxon>
        <taxon>Actinomycetota</taxon>
        <taxon>Actinomycetes</taxon>
        <taxon>Pseudonocardiales</taxon>
        <taxon>Pseudonocardiaceae</taxon>
        <taxon>Pseudonocardia</taxon>
    </lineage>
</organism>
<dbReference type="PANTHER" id="PTHR43734:SF1">
    <property type="entry name" value="PHYTOENE DESATURASE"/>
    <property type="match status" value="1"/>
</dbReference>
<proteinExistence type="predicted"/>
<protein>
    <submittedName>
        <fullName evidence="5">Phytoene dehydrogenase-related protein</fullName>
    </submittedName>
</protein>
<reference evidence="5 6" key="1">
    <citation type="submission" date="2016-10" db="EMBL/GenBank/DDBJ databases">
        <authorList>
            <person name="de Groot N.N."/>
        </authorList>
    </citation>
    <scope>NUCLEOTIDE SEQUENCE [LARGE SCALE GENOMIC DNA]</scope>
    <source>
        <strain evidence="5 6">CGMCC 4.1877</strain>
    </source>
</reference>